<keyword evidence="4 9" id="KW-0547">Nucleotide-binding</keyword>
<dbReference type="InterPro" id="IPR011992">
    <property type="entry name" value="EF-hand-dom_pair"/>
</dbReference>
<feature type="compositionally biased region" description="Basic and acidic residues" evidence="10">
    <location>
        <begin position="282"/>
        <end position="293"/>
    </location>
</feature>
<dbReference type="CDD" id="cd05117">
    <property type="entry name" value="STKc_CAMK"/>
    <property type="match status" value="1"/>
</dbReference>
<dbReference type="SMART" id="SM00054">
    <property type="entry name" value="EFh"/>
    <property type="match status" value="2"/>
</dbReference>
<evidence type="ECO:0000256" key="4">
    <source>
        <dbReference type="ARBA" id="ARBA00022741"/>
    </source>
</evidence>
<dbReference type="InterPro" id="IPR002048">
    <property type="entry name" value="EF_hand_dom"/>
</dbReference>
<evidence type="ECO:0000256" key="10">
    <source>
        <dbReference type="SAM" id="MobiDB-lite"/>
    </source>
</evidence>
<keyword evidence="3" id="KW-0808">Transferase</keyword>
<dbReference type="PANTHER" id="PTHR24349">
    <property type="entry name" value="SERINE/THREONINE-PROTEIN KINASE"/>
    <property type="match status" value="1"/>
</dbReference>
<dbReference type="SUPFAM" id="SSF47473">
    <property type="entry name" value="EF-hand"/>
    <property type="match status" value="1"/>
</dbReference>
<feature type="region of interest" description="Disordered" evidence="10">
    <location>
        <begin position="130"/>
        <end position="211"/>
    </location>
</feature>
<feature type="compositionally biased region" description="Low complexity" evidence="10">
    <location>
        <begin position="79"/>
        <end position="88"/>
    </location>
</feature>
<evidence type="ECO:0008006" key="15">
    <source>
        <dbReference type="Google" id="ProtNLM"/>
    </source>
</evidence>
<keyword evidence="7 9" id="KW-0067">ATP-binding</keyword>
<evidence type="ECO:0000256" key="2">
    <source>
        <dbReference type="ARBA" id="ARBA00022527"/>
    </source>
</evidence>
<dbReference type="InterPro" id="IPR018247">
    <property type="entry name" value="EF_Hand_1_Ca_BS"/>
</dbReference>
<comment type="cofactor">
    <cofactor evidence="1">
        <name>Mg(2+)</name>
        <dbReference type="ChEBI" id="CHEBI:18420"/>
    </cofactor>
</comment>
<evidence type="ECO:0000256" key="1">
    <source>
        <dbReference type="ARBA" id="ARBA00001946"/>
    </source>
</evidence>
<evidence type="ECO:0000256" key="8">
    <source>
        <dbReference type="ARBA" id="ARBA00024334"/>
    </source>
</evidence>
<feature type="compositionally biased region" description="Low complexity" evidence="10">
    <location>
        <begin position="968"/>
        <end position="980"/>
    </location>
</feature>
<dbReference type="AlphaFoldDB" id="A0AAD7UCH8"/>
<feature type="region of interest" description="Disordered" evidence="10">
    <location>
        <begin position="18"/>
        <end position="88"/>
    </location>
</feature>
<feature type="compositionally biased region" description="Low complexity" evidence="10">
    <location>
        <begin position="253"/>
        <end position="262"/>
    </location>
</feature>
<name>A0AAD7UCH8_9STRA</name>
<dbReference type="GO" id="GO:0005509">
    <property type="term" value="F:calcium ion binding"/>
    <property type="evidence" value="ECO:0007669"/>
    <property type="project" value="InterPro"/>
</dbReference>
<dbReference type="SUPFAM" id="SSF56112">
    <property type="entry name" value="Protein kinase-like (PK-like)"/>
    <property type="match status" value="1"/>
</dbReference>
<evidence type="ECO:0000259" key="12">
    <source>
        <dbReference type="PROSITE" id="PS50222"/>
    </source>
</evidence>
<feature type="domain" description="EF-hand" evidence="12">
    <location>
        <begin position="840"/>
        <end position="875"/>
    </location>
</feature>
<dbReference type="Gene3D" id="1.10.510.10">
    <property type="entry name" value="Transferase(Phosphotransferase) domain 1"/>
    <property type="match status" value="1"/>
</dbReference>
<dbReference type="PROSITE" id="PS00018">
    <property type="entry name" value="EF_HAND_1"/>
    <property type="match status" value="2"/>
</dbReference>
<feature type="binding site" evidence="9">
    <location>
        <position position="379"/>
    </location>
    <ligand>
        <name>ATP</name>
        <dbReference type="ChEBI" id="CHEBI:30616"/>
    </ligand>
</feature>
<feature type="region of interest" description="Disordered" evidence="10">
    <location>
        <begin position="385"/>
        <end position="411"/>
    </location>
</feature>
<feature type="compositionally biased region" description="Basic residues" evidence="10">
    <location>
        <begin position="903"/>
        <end position="915"/>
    </location>
</feature>
<proteinExistence type="inferred from homology"/>
<dbReference type="FunFam" id="1.10.510.10:FF:000571">
    <property type="entry name" value="Maternal embryonic leucine zipper kinase"/>
    <property type="match status" value="1"/>
</dbReference>
<dbReference type="InterPro" id="IPR000719">
    <property type="entry name" value="Prot_kinase_dom"/>
</dbReference>
<feature type="domain" description="Protein kinase" evidence="11">
    <location>
        <begin position="350"/>
        <end position="685"/>
    </location>
</feature>
<dbReference type="Gene3D" id="3.30.200.20">
    <property type="entry name" value="Phosphorylase Kinase, domain 1"/>
    <property type="match status" value="2"/>
</dbReference>
<dbReference type="Pfam" id="PF00069">
    <property type="entry name" value="Pkinase"/>
    <property type="match status" value="1"/>
</dbReference>
<feature type="region of interest" description="Disordered" evidence="10">
    <location>
        <begin position="253"/>
        <end position="317"/>
    </location>
</feature>
<feature type="region of interest" description="Disordered" evidence="10">
    <location>
        <begin position="885"/>
        <end position="980"/>
    </location>
</feature>
<keyword evidence="6" id="KW-0106">Calcium</keyword>
<dbReference type="Proteomes" id="UP001230188">
    <property type="component" value="Unassembled WGS sequence"/>
</dbReference>
<evidence type="ECO:0000256" key="3">
    <source>
        <dbReference type="ARBA" id="ARBA00022679"/>
    </source>
</evidence>
<accession>A0AAD7UCH8</accession>
<dbReference type="PROSITE" id="PS50011">
    <property type="entry name" value="PROTEIN_KINASE_DOM"/>
    <property type="match status" value="1"/>
</dbReference>
<dbReference type="InterPro" id="IPR008271">
    <property type="entry name" value="Ser/Thr_kinase_AS"/>
</dbReference>
<dbReference type="InterPro" id="IPR011009">
    <property type="entry name" value="Kinase-like_dom_sf"/>
</dbReference>
<feature type="compositionally biased region" description="Polar residues" evidence="10">
    <location>
        <begin position="55"/>
        <end position="77"/>
    </location>
</feature>
<dbReference type="GO" id="GO:0004674">
    <property type="term" value="F:protein serine/threonine kinase activity"/>
    <property type="evidence" value="ECO:0007669"/>
    <property type="project" value="UniProtKB-KW"/>
</dbReference>
<dbReference type="Pfam" id="PF13202">
    <property type="entry name" value="EF-hand_5"/>
    <property type="match status" value="2"/>
</dbReference>
<evidence type="ECO:0000256" key="5">
    <source>
        <dbReference type="ARBA" id="ARBA00022777"/>
    </source>
</evidence>
<dbReference type="PROSITE" id="PS00108">
    <property type="entry name" value="PROTEIN_KINASE_ST"/>
    <property type="match status" value="1"/>
</dbReference>
<gene>
    <name evidence="13" type="ORF">CTAYLR_007861</name>
</gene>
<dbReference type="GO" id="GO:0005524">
    <property type="term" value="F:ATP binding"/>
    <property type="evidence" value="ECO:0007669"/>
    <property type="project" value="UniProtKB-UniRule"/>
</dbReference>
<evidence type="ECO:0000256" key="7">
    <source>
        <dbReference type="ARBA" id="ARBA00022840"/>
    </source>
</evidence>
<keyword evidence="5" id="KW-0418">Kinase</keyword>
<feature type="domain" description="EF-hand" evidence="12">
    <location>
        <begin position="728"/>
        <end position="763"/>
    </location>
</feature>
<dbReference type="InterPro" id="IPR050205">
    <property type="entry name" value="CDPK_Ser/Thr_kinases"/>
</dbReference>
<evidence type="ECO:0000256" key="6">
    <source>
        <dbReference type="ARBA" id="ARBA00022837"/>
    </source>
</evidence>
<feature type="compositionally biased region" description="Basic residues" evidence="10">
    <location>
        <begin position="950"/>
        <end position="960"/>
    </location>
</feature>
<dbReference type="PROSITE" id="PS00107">
    <property type="entry name" value="PROTEIN_KINASE_ATP"/>
    <property type="match status" value="1"/>
</dbReference>
<evidence type="ECO:0000259" key="11">
    <source>
        <dbReference type="PROSITE" id="PS50011"/>
    </source>
</evidence>
<dbReference type="PROSITE" id="PS50222">
    <property type="entry name" value="EF_HAND_2"/>
    <property type="match status" value="2"/>
</dbReference>
<comment type="similarity">
    <text evidence="8">Belongs to the protein kinase superfamily. Ser/Thr protein kinase family. CDPK subfamily.</text>
</comment>
<evidence type="ECO:0000256" key="9">
    <source>
        <dbReference type="PROSITE-ProRule" id="PRU10141"/>
    </source>
</evidence>
<evidence type="ECO:0000313" key="13">
    <source>
        <dbReference type="EMBL" id="KAJ8602300.1"/>
    </source>
</evidence>
<dbReference type="SMART" id="SM00220">
    <property type="entry name" value="S_TKc"/>
    <property type="match status" value="1"/>
</dbReference>
<keyword evidence="2" id="KW-0723">Serine/threonine-protein kinase</keyword>
<dbReference type="InterPro" id="IPR017441">
    <property type="entry name" value="Protein_kinase_ATP_BS"/>
</dbReference>
<evidence type="ECO:0000313" key="14">
    <source>
        <dbReference type="Proteomes" id="UP001230188"/>
    </source>
</evidence>
<dbReference type="Gene3D" id="1.10.238.10">
    <property type="entry name" value="EF-hand"/>
    <property type="match status" value="2"/>
</dbReference>
<reference evidence="13" key="1">
    <citation type="submission" date="2023-01" db="EMBL/GenBank/DDBJ databases">
        <title>Metagenome sequencing of chrysophaentin producing Chrysophaeum taylorii.</title>
        <authorList>
            <person name="Davison J."/>
            <person name="Bewley C."/>
        </authorList>
    </citation>
    <scope>NUCLEOTIDE SEQUENCE</scope>
    <source>
        <strain evidence="13">NIES-1699</strain>
    </source>
</reference>
<organism evidence="13 14">
    <name type="scientific">Chrysophaeum taylorii</name>
    <dbReference type="NCBI Taxonomy" id="2483200"/>
    <lineage>
        <taxon>Eukaryota</taxon>
        <taxon>Sar</taxon>
        <taxon>Stramenopiles</taxon>
        <taxon>Ochrophyta</taxon>
        <taxon>Pelagophyceae</taxon>
        <taxon>Pelagomonadales</taxon>
        <taxon>Pelagomonadaceae</taxon>
        <taxon>Chrysophaeum</taxon>
    </lineage>
</organism>
<comment type="caution">
    <text evidence="13">The sequence shown here is derived from an EMBL/GenBank/DDBJ whole genome shotgun (WGS) entry which is preliminary data.</text>
</comment>
<feature type="compositionally biased region" description="Low complexity" evidence="10">
    <location>
        <begin position="188"/>
        <end position="203"/>
    </location>
</feature>
<keyword evidence="14" id="KW-1185">Reference proteome</keyword>
<sequence length="980" mass="107310">MPAVPSRRLTTEELRLQLNHDVPEGSFPGRRPLVKANGPPRPLKPLSPTELPRRQLNQDLSEVSKTGASTNSASSLPGSPITIDSPSTSSTRLVWDEAEDGGCLSFADEESFLMRSLSCFWWDTGTLESARSPPASFRTHLDGEDKPPPPPPPPPSATTSKAVSESPAGSPLQPPSPSKVQSPRGRASSPSSVSSSSTPLTSPKSPPVPPRALAVQQLIPLRKNRGRLRRMSAPPVKLAIALQPNDSSSAAAAAAAAPARASEPVAETSTTPARVPPPARLKRSDSDGAETYKARLGSRNPRVLRGRKLSRSTSITLDTPKLPIRMMGMEARQARRTLTLQTETKLEAVYEIGERIGKGSFGTVRRCRLRASGEECAVKTVRRSRQNGAQGLASNPPCGASGGLENARRSTYGSDTSLKHLASMASQDEEGVGSSAASRVAADAALRQVAAATISPRKPATAEEIDAALRDEIEILGNMHHPNIINLYDVFDDPAKDQVHMVMQLCRGGELFDRIATGLTEIDAAVVATQMLLAIEYLHAQKIVHRDLKPENFMFVSNSAESDLVLIDFGVSTFFQKEKSLDAAIGTIFYTAPEVFEGEYDERCDVWSIGVILYTLLAKGRKPFGQDGQSEAMIYKAISRKNPKFDDVPELAGVSREARAFVERLLVKNPKQRPRASRALKDPWFETRNISTLAAYGDDILIRLARFKQMNDLKKLAYQLIAKDLTSAEIGFLEQQFRLLDTDGDGVITVRELLTAISSLDQSDQADEKKRHDVNALMYGVYAITAEAEEDVVLDKDEFIAATFRHHMMVTEHHIEACYRKFDRRRRGHIAVDDLYEFFSTKDRARVVFDQVDANRDGIISLEEFKHLMGRPPCSDADTHHDLLCSPASDNDSHYRSDASSSRRSRSRLSAHSRFARFASSKLGQRRRGSVPPQKPPPKTPKTPASAAQHQHHRRRHHHQTGSGGAGSDTASSSCSPRRG</sequence>
<protein>
    <recommendedName>
        <fullName evidence="15">Calmodulin</fullName>
    </recommendedName>
</protein>
<dbReference type="EMBL" id="JAQMWT010000387">
    <property type="protein sequence ID" value="KAJ8602300.1"/>
    <property type="molecule type" value="Genomic_DNA"/>
</dbReference>